<dbReference type="InterPro" id="IPR052262">
    <property type="entry name" value="E2F-SERTA_domain_protein"/>
</dbReference>
<dbReference type="EMBL" id="OU963871">
    <property type="protein sequence ID" value="CAH0762468.1"/>
    <property type="molecule type" value="Genomic_DNA"/>
</dbReference>
<name>A0A9P0C7M0_BEMTA</name>
<dbReference type="InterPro" id="IPR009263">
    <property type="entry name" value="SERTA_dom"/>
</dbReference>
<reference evidence="3" key="1">
    <citation type="submission" date="2021-12" db="EMBL/GenBank/DDBJ databases">
        <authorList>
            <person name="King R."/>
        </authorList>
    </citation>
    <scope>NUCLEOTIDE SEQUENCE</scope>
</reference>
<evidence type="ECO:0000313" key="4">
    <source>
        <dbReference type="Proteomes" id="UP001152759"/>
    </source>
</evidence>
<feature type="domain" description="SERTA" evidence="2">
    <location>
        <begin position="115"/>
        <end position="162"/>
    </location>
</feature>
<dbReference type="AlphaFoldDB" id="A0A9P0C7M0"/>
<protein>
    <recommendedName>
        <fullName evidence="2">SERTA domain-containing protein</fullName>
    </recommendedName>
</protein>
<dbReference type="PANTHER" id="PTHR16277:SF7">
    <property type="entry name" value="RE12330P"/>
    <property type="match status" value="1"/>
</dbReference>
<dbReference type="Proteomes" id="UP001152759">
    <property type="component" value="Chromosome 10"/>
</dbReference>
<feature type="compositionally biased region" description="Low complexity" evidence="1">
    <location>
        <begin position="165"/>
        <end position="175"/>
    </location>
</feature>
<dbReference type="PROSITE" id="PS51053">
    <property type="entry name" value="SERTA"/>
    <property type="match status" value="1"/>
</dbReference>
<proteinExistence type="predicted"/>
<feature type="region of interest" description="Disordered" evidence="1">
    <location>
        <begin position="164"/>
        <end position="209"/>
    </location>
</feature>
<evidence type="ECO:0000313" key="3">
    <source>
        <dbReference type="EMBL" id="CAH0762468.1"/>
    </source>
</evidence>
<evidence type="ECO:0000259" key="2">
    <source>
        <dbReference type="PROSITE" id="PS51053"/>
    </source>
</evidence>
<dbReference type="GO" id="GO:0005634">
    <property type="term" value="C:nucleus"/>
    <property type="evidence" value="ECO:0007669"/>
    <property type="project" value="TreeGrafter"/>
</dbReference>
<sequence>MVCHQALEEPSNMGLQAVGSKRKLEDCEAELGQPVKYCKQVEEWDDDHYYFPSKPYVYQPPGDDYGHHWSYQSQQTIRCDKNGKSYLDLGSWNGNANGRCCTGKVGWCSRGPACYRQKRLAVLNISMCKLGRYRQFSDPSLHRSVLICNTLRLIEREMEQEGCLNSNNNSNSNNSTVLTSPFDSPVESATPCEIPRCPTPYPTSVDDLDSGLGDDSRSINWGSVLSLSSQSDLDPLNNNGGLGDDTQDLDDLLPSWKLSPSDTSRTDSELDNLMHVLIGT</sequence>
<gene>
    <name evidence="3" type="ORF">BEMITA_LOCUS2599</name>
</gene>
<accession>A0A9P0C7M0</accession>
<dbReference type="Pfam" id="PF06031">
    <property type="entry name" value="SERTA"/>
    <property type="match status" value="1"/>
</dbReference>
<dbReference type="KEGG" id="btab:109037728"/>
<keyword evidence="4" id="KW-1185">Reference proteome</keyword>
<dbReference type="PANTHER" id="PTHR16277">
    <property type="entry name" value="CELL DIVISION CYCLE ASSOCIATED PROTEIN 4/SERTA DOMAIN-CONTAINING PROTEIN 2"/>
    <property type="match status" value="1"/>
</dbReference>
<evidence type="ECO:0000256" key="1">
    <source>
        <dbReference type="SAM" id="MobiDB-lite"/>
    </source>
</evidence>
<organism evidence="3 4">
    <name type="scientific">Bemisia tabaci</name>
    <name type="common">Sweetpotato whitefly</name>
    <name type="synonym">Aleurodes tabaci</name>
    <dbReference type="NCBI Taxonomy" id="7038"/>
    <lineage>
        <taxon>Eukaryota</taxon>
        <taxon>Metazoa</taxon>
        <taxon>Ecdysozoa</taxon>
        <taxon>Arthropoda</taxon>
        <taxon>Hexapoda</taxon>
        <taxon>Insecta</taxon>
        <taxon>Pterygota</taxon>
        <taxon>Neoptera</taxon>
        <taxon>Paraneoptera</taxon>
        <taxon>Hemiptera</taxon>
        <taxon>Sternorrhyncha</taxon>
        <taxon>Aleyrodoidea</taxon>
        <taxon>Aleyrodidae</taxon>
        <taxon>Aleyrodinae</taxon>
        <taxon>Bemisia</taxon>
    </lineage>
</organism>